<dbReference type="KEGG" id="fpal:HYN49_04730"/>
<feature type="domain" description="Phage tail collar" evidence="1">
    <location>
        <begin position="6"/>
        <end position="63"/>
    </location>
</feature>
<dbReference type="OrthoDB" id="9810174at2"/>
<dbReference type="Proteomes" id="UP000244937">
    <property type="component" value="Chromosome"/>
</dbReference>
<dbReference type="Gene3D" id="3.90.1340.10">
    <property type="entry name" value="Phage tail collar domain"/>
    <property type="match status" value="1"/>
</dbReference>
<organism evidence="2 3">
    <name type="scientific">Flavobacterium pallidum</name>
    <dbReference type="NCBI Taxonomy" id="2172098"/>
    <lineage>
        <taxon>Bacteria</taxon>
        <taxon>Pseudomonadati</taxon>
        <taxon>Bacteroidota</taxon>
        <taxon>Flavobacteriia</taxon>
        <taxon>Flavobacteriales</taxon>
        <taxon>Flavobacteriaceae</taxon>
        <taxon>Flavobacterium</taxon>
    </lineage>
</organism>
<dbReference type="AlphaFoldDB" id="A0A2S1SFS0"/>
<accession>A0A2S1SFS0</accession>
<reference evidence="2 3" key="1">
    <citation type="submission" date="2018-05" db="EMBL/GenBank/DDBJ databases">
        <title>Genome sequencing of Flavobacterium sp. HYN0049.</title>
        <authorList>
            <person name="Yi H."/>
            <person name="Baek C."/>
        </authorList>
    </citation>
    <scope>NUCLEOTIDE SEQUENCE [LARGE SCALE GENOMIC DNA]</scope>
    <source>
        <strain evidence="2 3">HYN0049</strain>
    </source>
</reference>
<dbReference type="InterPro" id="IPR011083">
    <property type="entry name" value="Phage_tail_collar_dom"/>
</dbReference>
<gene>
    <name evidence="2" type="ORF">HYN49_04730</name>
</gene>
<dbReference type="InterPro" id="IPR037053">
    <property type="entry name" value="Phage_tail_collar_dom_sf"/>
</dbReference>
<keyword evidence="3" id="KW-1185">Reference proteome</keyword>
<evidence type="ECO:0000259" key="1">
    <source>
        <dbReference type="Pfam" id="PF07484"/>
    </source>
</evidence>
<evidence type="ECO:0000313" key="3">
    <source>
        <dbReference type="Proteomes" id="UP000244937"/>
    </source>
</evidence>
<dbReference type="Pfam" id="PF07484">
    <property type="entry name" value="Collar"/>
    <property type="match status" value="1"/>
</dbReference>
<sequence length="189" mass="20461">MTSYIGQIKLFAFEFVPKGWLPCDGRLLNIDEYTPLFEYIGNAYGDRNTPRNQFRIPDLRGVAPIHRGKGEGLSNTYTMGKLAGSATNSMKPDNVPRHFHLNQEVFQFGAPCSTGPGDTPSPVNAYPAATPGKETYAAVMTGKSSLTELTSEDVSVNPAGAGLPFLLLQPSIGMNYCICIDGIFPIKPN</sequence>
<evidence type="ECO:0000313" key="2">
    <source>
        <dbReference type="EMBL" id="AWI25254.1"/>
    </source>
</evidence>
<name>A0A2S1SFS0_9FLAO</name>
<proteinExistence type="predicted"/>
<dbReference type="RefSeq" id="WP_108903048.1">
    <property type="nucleotide sequence ID" value="NZ_CP029187.1"/>
</dbReference>
<dbReference type="EMBL" id="CP029187">
    <property type="protein sequence ID" value="AWI25254.1"/>
    <property type="molecule type" value="Genomic_DNA"/>
</dbReference>
<protein>
    <recommendedName>
        <fullName evidence="1">Phage tail collar domain-containing protein</fullName>
    </recommendedName>
</protein>
<dbReference type="SUPFAM" id="SSF88874">
    <property type="entry name" value="Receptor-binding domain of short tail fibre protein gp12"/>
    <property type="match status" value="1"/>
</dbReference>